<evidence type="ECO:0000313" key="3">
    <source>
        <dbReference type="Proteomes" id="UP000573729"/>
    </source>
</evidence>
<organism evidence="2 3">
    <name type="scientific">Microbacterium marinum</name>
    <dbReference type="NCBI Taxonomy" id="421115"/>
    <lineage>
        <taxon>Bacteria</taxon>
        <taxon>Bacillati</taxon>
        <taxon>Actinomycetota</taxon>
        <taxon>Actinomycetes</taxon>
        <taxon>Micrococcales</taxon>
        <taxon>Microbacteriaceae</taxon>
        <taxon>Microbacterium</taxon>
    </lineage>
</organism>
<dbReference type="RefSeq" id="WP_221417293.1">
    <property type="nucleotide sequence ID" value="NZ_JACHMD010000001.1"/>
</dbReference>
<feature type="region of interest" description="Disordered" evidence="1">
    <location>
        <begin position="178"/>
        <end position="212"/>
    </location>
</feature>
<protein>
    <submittedName>
        <fullName evidence="2">Uncharacterized protein</fullName>
    </submittedName>
</protein>
<dbReference type="PROSITE" id="PS51257">
    <property type="entry name" value="PROKAR_LIPOPROTEIN"/>
    <property type="match status" value="1"/>
</dbReference>
<name>A0A7W7FKV9_9MICO</name>
<sequence length="212" mass="21395">MGERATRTERHLIAAATSVVAILGFTACAGAAPAAEPDAIAAHAVPLGIDPAVVYTTSVDGYDLAPQSVNEVDDGGLSATWVSTGTGDTITLRIGAGELTDAACAALPMWGLVDGNVTCTVDGDIWHRVGGDVEEYAVARDGALIRVIGGDGYGAPAADLLAAAEAVRVPSADELEQLFSDASNRRQNEPVERGDLPGNGDGAPIDQGGEGG</sequence>
<dbReference type="EMBL" id="JACHMD010000001">
    <property type="protein sequence ID" value="MBB4666729.1"/>
    <property type="molecule type" value="Genomic_DNA"/>
</dbReference>
<evidence type="ECO:0000313" key="2">
    <source>
        <dbReference type="EMBL" id="MBB4666729.1"/>
    </source>
</evidence>
<reference evidence="2 3" key="1">
    <citation type="submission" date="2020-08" db="EMBL/GenBank/DDBJ databases">
        <title>Sequencing the genomes of 1000 actinobacteria strains.</title>
        <authorList>
            <person name="Klenk H.-P."/>
        </authorList>
    </citation>
    <scope>NUCLEOTIDE SEQUENCE [LARGE SCALE GENOMIC DNA]</scope>
    <source>
        <strain evidence="2 3">DSM 24947</strain>
    </source>
</reference>
<dbReference type="AlphaFoldDB" id="A0A7W7FKV9"/>
<evidence type="ECO:0000256" key="1">
    <source>
        <dbReference type="SAM" id="MobiDB-lite"/>
    </source>
</evidence>
<keyword evidence="3" id="KW-1185">Reference proteome</keyword>
<feature type="compositionally biased region" description="Basic and acidic residues" evidence="1">
    <location>
        <begin position="183"/>
        <end position="195"/>
    </location>
</feature>
<gene>
    <name evidence="2" type="ORF">BKA24_001438</name>
</gene>
<comment type="caution">
    <text evidence="2">The sequence shown here is derived from an EMBL/GenBank/DDBJ whole genome shotgun (WGS) entry which is preliminary data.</text>
</comment>
<dbReference type="Proteomes" id="UP000573729">
    <property type="component" value="Unassembled WGS sequence"/>
</dbReference>
<proteinExistence type="predicted"/>
<accession>A0A7W7FKV9</accession>